<name>A0A5C6E0X7_9BACT</name>
<proteinExistence type="predicted"/>
<dbReference type="Proteomes" id="UP000319143">
    <property type="component" value="Unassembled WGS sequence"/>
</dbReference>
<keyword evidence="2" id="KW-1185">Reference proteome</keyword>
<gene>
    <name evidence="1" type="ORF">Poly41_18310</name>
</gene>
<evidence type="ECO:0000313" key="1">
    <source>
        <dbReference type="EMBL" id="TWU40996.1"/>
    </source>
</evidence>
<protein>
    <submittedName>
        <fullName evidence="1">Uncharacterized protein</fullName>
    </submittedName>
</protein>
<organism evidence="1 2">
    <name type="scientific">Novipirellula artificiosorum</name>
    <dbReference type="NCBI Taxonomy" id="2528016"/>
    <lineage>
        <taxon>Bacteria</taxon>
        <taxon>Pseudomonadati</taxon>
        <taxon>Planctomycetota</taxon>
        <taxon>Planctomycetia</taxon>
        <taxon>Pirellulales</taxon>
        <taxon>Pirellulaceae</taxon>
        <taxon>Novipirellula</taxon>
    </lineage>
</organism>
<evidence type="ECO:0000313" key="2">
    <source>
        <dbReference type="Proteomes" id="UP000319143"/>
    </source>
</evidence>
<reference evidence="1 2" key="1">
    <citation type="submission" date="2019-02" db="EMBL/GenBank/DDBJ databases">
        <title>Deep-cultivation of Planctomycetes and their phenomic and genomic characterization uncovers novel biology.</title>
        <authorList>
            <person name="Wiegand S."/>
            <person name="Jogler M."/>
            <person name="Boedeker C."/>
            <person name="Pinto D."/>
            <person name="Vollmers J."/>
            <person name="Rivas-Marin E."/>
            <person name="Kohn T."/>
            <person name="Peeters S.H."/>
            <person name="Heuer A."/>
            <person name="Rast P."/>
            <person name="Oberbeckmann S."/>
            <person name="Bunk B."/>
            <person name="Jeske O."/>
            <person name="Meyerdierks A."/>
            <person name="Storesund J.E."/>
            <person name="Kallscheuer N."/>
            <person name="Luecker S."/>
            <person name="Lage O.M."/>
            <person name="Pohl T."/>
            <person name="Merkel B.J."/>
            <person name="Hornburger P."/>
            <person name="Mueller R.-W."/>
            <person name="Bruemmer F."/>
            <person name="Labrenz M."/>
            <person name="Spormann A.M."/>
            <person name="Op Den Camp H."/>
            <person name="Overmann J."/>
            <person name="Amann R."/>
            <person name="Jetten M.S.M."/>
            <person name="Mascher T."/>
            <person name="Medema M.H."/>
            <person name="Devos D.P."/>
            <person name="Kaster A.-K."/>
            <person name="Ovreas L."/>
            <person name="Rohde M."/>
            <person name="Galperin M.Y."/>
            <person name="Jogler C."/>
        </authorList>
    </citation>
    <scope>NUCLEOTIDE SEQUENCE [LARGE SCALE GENOMIC DNA]</scope>
    <source>
        <strain evidence="1 2">Poly41</strain>
    </source>
</reference>
<dbReference type="AlphaFoldDB" id="A0A5C6E0X7"/>
<accession>A0A5C6E0X7</accession>
<dbReference type="EMBL" id="SJPV01000002">
    <property type="protein sequence ID" value="TWU40996.1"/>
    <property type="molecule type" value="Genomic_DNA"/>
</dbReference>
<sequence length="41" mass="4663">MKMSEKARVLYHSSVIGPYPGLFIRPNLFPVTLCMQSAYTD</sequence>
<comment type="caution">
    <text evidence="1">The sequence shown here is derived from an EMBL/GenBank/DDBJ whole genome shotgun (WGS) entry which is preliminary data.</text>
</comment>